<dbReference type="RefSeq" id="WP_085799414.1">
    <property type="nucleotide sequence ID" value="NZ_FWXB01000003.1"/>
</dbReference>
<dbReference type="AlphaFoldDB" id="A0A1X7BPB4"/>
<sequence>MKIHSQADYPISETHEGSIAGPRGVMLNKITLDAVSAGEIEIEDLRISREALLAQADIARAAGRNTLALNFERGAELIDVPQDIIMQTYELLRPGRANTQSELLAQAKLLRDEFGAANIADFIERAAEIYRQRGLLNE</sequence>
<dbReference type="Gene3D" id="1.10.1510.20">
    <property type="entry name" value="Propanediol/glycerol dehydratase, small subunit"/>
    <property type="match status" value="1"/>
</dbReference>
<accession>A0A1X7BPB4</accession>
<protein>
    <submittedName>
        <fullName evidence="1">Propanediol dehydratase small subunit</fullName>
        <ecNumber evidence="1">4.2.1.28</ecNumber>
    </submittedName>
</protein>
<keyword evidence="2" id="KW-1185">Reference proteome</keyword>
<dbReference type="InterPro" id="IPR036091">
    <property type="entry name" value="Prodiol/glycerol_DeHase__sf_su"/>
</dbReference>
<dbReference type="Proteomes" id="UP000193224">
    <property type="component" value="Unassembled WGS sequence"/>
</dbReference>
<dbReference type="EMBL" id="FWXB01000003">
    <property type="protein sequence ID" value="SMC11472.1"/>
    <property type="molecule type" value="Genomic_DNA"/>
</dbReference>
<name>A0A1X7BPB4_9RHOB</name>
<organism evidence="1 2">
    <name type="scientific">Roseovarius aestuarii</name>
    <dbReference type="NCBI Taxonomy" id="475083"/>
    <lineage>
        <taxon>Bacteria</taxon>
        <taxon>Pseudomonadati</taxon>
        <taxon>Pseudomonadota</taxon>
        <taxon>Alphaproteobacteria</taxon>
        <taxon>Rhodobacterales</taxon>
        <taxon>Roseobacteraceae</taxon>
        <taxon>Roseovarius</taxon>
    </lineage>
</organism>
<proteinExistence type="predicted"/>
<evidence type="ECO:0000313" key="2">
    <source>
        <dbReference type="Proteomes" id="UP000193224"/>
    </source>
</evidence>
<reference evidence="1 2" key="1">
    <citation type="submission" date="2017-03" db="EMBL/GenBank/DDBJ databases">
        <authorList>
            <person name="Afonso C.L."/>
            <person name="Miller P.J."/>
            <person name="Scott M.A."/>
            <person name="Spackman E."/>
            <person name="Goraichik I."/>
            <person name="Dimitrov K.M."/>
            <person name="Suarez D.L."/>
            <person name="Swayne D.E."/>
        </authorList>
    </citation>
    <scope>NUCLEOTIDE SEQUENCE [LARGE SCALE GENOMIC DNA]</scope>
    <source>
        <strain evidence="1 2">CECT 7745</strain>
    </source>
</reference>
<dbReference type="OrthoDB" id="3732589at2"/>
<gene>
    <name evidence="1" type="primary">pduE</name>
    <name evidence="1" type="ORF">ROA7745_01285</name>
</gene>
<dbReference type="EC" id="4.2.1.28" evidence="1"/>
<dbReference type="SUPFAM" id="SSF47148">
    <property type="entry name" value="Diol dehydratase, gamma subunit"/>
    <property type="match status" value="1"/>
</dbReference>
<dbReference type="InterPro" id="IPR003207">
    <property type="entry name" value="Ppandiol/glycerol_DeHydtase_su"/>
</dbReference>
<evidence type="ECO:0000313" key="1">
    <source>
        <dbReference type="EMBL" id="SMC11472.1"/>
    </source>
</evidence>
<keyword evidence="1" id="KW-0456">Lyase</keyword>
<dbReference type="Pfam" id="PF02287">
    <property type="entry name" value="Dehydratase_SU"/>
    <property type="match status" value="1"/>
</dbReference>
<dbReference type="GO" id="GO:0050215">
    <property type="term" value="F:propanediol dehydratase activity"/>
    <property type="evidence" value="ECO:0007669"/>
    <property type="project" value="UniProtKB-EC"/>
</dbReference>